<name>A0A1R4B3V0_9VIBR</name>
<keyword evidence="5 6" id="KW-0472">Membrane</keyword>
<dbReference type="PANTHER" id="PTHR30086:SF20">
    <property type="entry name" value="ARGININE EXPORTER PROTEIN ARGO-RELATED"/>
    <property type="match status" value="1"/>
</dbReference>
<proteinExistence type="predicted"/>
<dbReference type="OrthoDB" id="9812084at2"/>
<evidence type="ECO:0000313" key="8">
    <source>
        <dbReference type="Proteomes" id="UP000189475"/>
    </source>
</evidence>
<evidence type="ECO:0000313" key="7">
    <source>
        <dbReference type="EMBL" id="SJL83586.1"/>
    </source>
</evidence>
<accession>A0A1R4B3V0</accession>
<keyword evidence="2" id="KW-1003">Cell membrane</keyword>
<comment type="subcellular location">
    <subcellularLocation>
        <location evidence="1">Cell membrane</location>
        <topology evidence="1">Multi-pass membrane protein</topology>
    </subcellularLocation>
</comment>
<dbReference type="AlphaFoldDB" id="A0A1R4B3V0"/>
<dbReference type="GO" id="GO:0033228">
    <property type="term" value="P:cysteine export across plasma membrane"/>
    <property type="evidence" value="ECO:0007669"/>
    <property type="project" value="TreeGrafter"/>
</dbReference>
<evidence type="ECO:0000256" key="4">
    <source>
        <dbReference type="ARBA" id="ARBA00022989"/>
    </source>
</evidence>
<evidence type="ECO:0000256" key="5">
    <source>
        <dbReference type="ARBA" id="ARBA00023136"/>
    </source>
</evidence>
<dbReference type="Proteomes" id="UP000189475">
    <property type="component" value="Unassembled WGS sequence"/>
</dbReference>
<dbReference type="GO" id="GO:0015171">
    <property type="term" value="F:amino acid transmembrane transporter activity"/>
    <property type="evidence" value="ECO:0007669"/>
    <property type="project" value="TreeGrafter"/>
</dbReference>
<dbReference type="GO" id="GO:0005886">
    <property type="term" value="C:plasma membrane"/>
    <property type="evidence" value="ECO:0007669"/>
    <property type="project" value="UniProtKB-SubCell"/>
</dbReference>
<keyword evidence="8" id="KW-1185">Reference proteome</keyword>
<protein>
    <submittedName>
        <fullName evidence="7">Cysteine/O-acetylserine efflux protein</fullName>
    </submittedName>
</protein>
<feature type="transmembrane region" description="Helical" evidence="6">
    <location>
        <begin position="40"/>
        <end position="59"/>
    </location>
</feature>
<feature type="transmembrane region" description="Helical" evidence="6">
    <location>
        <begin position="71"/>
        <end position="89"/>
    </location>
</feature>
<dbReference type="InterPro" id="IPR001123">
    <property type="entry name" value="LeuE-type"/>
</dbReference>
<dbReference type="EMBL" id="FUFT01000003">
    <property type="protein sequence ID" value="SJL83586.1"/>
    <property type="molecule type" value="Genomic_DNA"/>
</dbReference>
<feature type="transmembrane region" description="Helical" evidence="6">
    <location>
        <begin position="175"/>
        <end position="196"/>
    </location>
</feature>
<sequence>MEYMVSIALFAISASVTPGPNNIMVMTSGLNFGVRKSLPLLTGICVGFTVMLLVVSLGVGHLFTLFPQLSLIIKVVGTAYLLYLAWLISRSGSVDSSTQKAKPLGFLKGAIFQWVNAKAWVVAIGAISSFTTIGEQYTTQSLAIATTFFLVSFPCVGIWLMFGTFLQQTLKNNNYLIWFNMSMSVLLLLSVFPVIADIRQQLIASWQ</sequence>
<dbReference type="PANTHER" id="PTHR30086">
    <property type="entry name" value="ARGININE EXPORTER PROTEIN ARGO"/>
    <property type="match status" value="1"/>
</dbReference>
<dbReference type="Pfam" id="PF01810">
    <property type="entry name" value="LysE"/>
    <property type="match status" value="1"/>
</dbReference>
<organism evidence="7 8">
    <name type="scientific">Vibrio palustris</name>
    <dbReference type="NCBI Taxonomy" id="1918946"/>
    <lineage>
        <taxon>Bacteria</taxon>
        <taxon>Pseudomonadati</taxon>
        <taxon>Pseudomonadota</taxon>
        <taxon>Gammaproteobacteria</taxon>
        <taxon>Vibrionales</taxon>
        <taxon>Vibrionaceae</taxon>
        <taxon>Vibrio</taxon>
    </lineage>
</organism>
<gene>
    <name evidence="7" type="primary">eamB</name>
    <name evidence="7" type="ORF">VPAL9027_01555</name>
</gene>
<dbReference type="RefSeq" id="WP_077313900.1">
    <property type="nucleotide sequence ID" value="NZ_AP024887.1"/>
</dbReference>
<evidence type="ECO:0000256" key="1">
    <source>
        <dbReference type="ARBA" id="ARBA00004651"/>
    </source>
</evidence>
<evidence type="ECO:0000256" key="6">
    <source>
        <dbReference type="SAM" id="Phobius"/>
    </source>
</evidence>
<feature type="transmembrane region" description="Helical" evidence="6">
    <location>
        <begin position="109"/>
        <end position="130"/>
    </location>
</feature>
<keyword evidence="4 6" id="KW-1133">Transmembrane helix</keyword>
<reference evidence="7 8" key="1">
    <citation type="submission" date="2017-02" db="EMBL/GenBank/DDBJ databases">
        <authorList>
            <person name="Peterson S.W."/>
        </authorList>
    </citation>
    <scope>NUCLEOTIDE SEQUENCE [LARGE SCALE GENOMIC DNA]</scope>
    <source>
        <strain evidence="7 8">CECT 9027</strain>
    </source>
</reference>
<keyword evidence="3 6" id="KW-0812">Transmembrane</keyword>
<dbReference type="STRING" id="1918946.VPAL9027_01555"/>
<feature type="transmembrane region" description="Helical" evidence="6">
    <location>
        <begin position="142"/>
        <end position="163"/>
    </location>
</feature>
<evidence type="ECO:0000256" key="2">
    <source>
        <dbReference type="ARBA" id="ARBA00022475"/>
    </source>
</evidence>
<evidence type="ECO:0000256" key="3">
    <source>
        <dbReference type="ARBA" id="ARBA00022692"/>
    </source>
</evidence>